<evidence type="ECO:0000256" key="6">
    <source>
        <dbReference type="SAM" id="MobiDB-lite"/>
    </source>
</evidence>
<dbReference type="GO" id="GO:0015279">
    <property type="term" value="F:store-operated calcium channel activity"/>
    <property type="evidence" value="ECO:0007669"/>
    <property type="project" value="TreeGrafter"/>
</dbReference>
<dbReference type="InterPro" id="IPR036770">
    <property type="entry name" value="Ankyrin_rpt-contain_sf"/>
</dbReference>
<evidence type="ECO:0000259" key="7">
    <source>
        <dbReference type="SMART" id="SM01420"/>
    </source>
</evidence>
<dbReference type="Pfam" id="PF08344">
    <property type="entry name" value="TRP_2"/>
    <property type="match status" value="1"/>
</dbReference>
<dbReference type="GO" id="GO:0051480">
    <property type="term" value="P:regulation of cytosolic calcium ion concentration"/>
    <property type="evidence" value="ECO:0007669"/>
    <property type="project" value="TreeGrafter"/>
</dbReference>
<dbReference type="AlphaFoldDB" id="A0A2T7PNV8"/>
<dbReference type="PANTHER" id="PTHR10117">
    <property type="entry name" value="TRANSIENT RECEPTOR POTENTIAL CHANNEL"/>
    <property type="match status" value="1"/>
</dbReference>
<gene>
    <name evidence="8" type="ORF">C0Q70_06390</name>
</gene>
<dbReference type="PROSITE" id="PS50297">
    <property type="entry name" value="ANK_REP_REGION"/>
    <property type="match status" value="1"/>
</dbReference>
<keyword evidence="3" id="KW-0406">Ion transport</keyword>
<accession>A0A2T7PNV8</accession>
<sequence length="302" mass="33497">MLTSMRIGNDVYSLLCVANNCKESSVVLLAAAFLFEVREDVCKEVKSCMILSVAVRHHDHGDPLAPRVAREKRGASRLNLSSDKNRSLSSLEEDFIYAAEFGDIPTVRRVLEENANFSVDYSDILGRTPLRLAVGNEHLEVVELLLDRCNLSTIHEALLQAISAGHEQIRRDHPQASQECANKLEFDQLRLAKTRLNAYKGLASGAYISLSSKDPVLTAFELARELRQTDYLALADQLSDYVVKLLDKIRGHDELQVLINKTGADSEAGDLRTLGETEAGHPLPRETGGWSSLLSLQDRLDT</sequence>
<dbReference type="Pfam" id="PF13637">
    <property type="entry name" value="Ank_4"/>
    <property type="match status" value="1"/>
</dbReference>
<dbReference type="PROSITE" id="PS50088">
    <property type="entry name" value="ANK_REPEAT"/>
    <property type="match status" value="1"/>
</dbReference>
<dbReference type="InterPro" id="IPR002110">
    <property type="entry name" value="Ankyrin_rpt"/>
</dbReference>
<dbReference type="InterPro" id="IPR013555">
    <property type="entry name" value="TRP_dom"/>
</dbReference>
<protein>
    <recommendedName>
        <fullName evidence="7">Transient receptor ion channel domain-containing protein</fullName>
    </recommendedName>
</protein>
<comment type="caution">
    <text evidence="8">The sequence shown here is derived from an EMBL/GenBank/DDBJ whole genome shotgun (WGS) entry which is preliminary data.</text>
</comment>
<organism evidence="8 9">
    <name type="scientific">Pomacea canaliculata</name>
    <name type="common">Golden apple snail</name>
    <dbReference type="NCBI Taxonomy" id="400727"/>
    <lineage>
        <taxon>Eukaryota</taxon>
        <taxon>Metazoa</taxon>
        <taxon>Spiralia</taxon>
        <taxon>Lophotrochozoa</taxon>
        <taxon>Mollusca</taxon>
        <taxon>Gastropoda</taxon>
        <taxon>Caenogastropoda</taxon>
        <taxon>Architaenioglossa</taxon>
        <taxon>Ampullarioidea</taxon>
        <taxon>Ampullariidae</taxon>
        <taxon>Pomacea</taxon>
    </lineage>
</organism>
<keyword evidence="9" id="KW-1185">Reference proteome</keyword>
<feature type="region of interest" description="Disordered" evidence="6">
    <location>
        <begin position="269"/>
        <end position="290"/>
    </location>
</feature>
<dbReference type="PANTHER" id="PTHR10117:SF54">
    <property type="entry name" value="TRANSIENT RECEPTOR POTENTIAL-GAMMA PROTEIN"/>
    <property type="match status" value="1"/>
</dbReference>
<evidence type="ECO:0000313" key="9">
    <source>
        <dbReference type="Proteomes" id="UP000245119"/>
    </source>
</evidence>
<dbReference type="GO" id="GO:0034703">
    <property type="term" value="C:cation channel complex"/>
    <property type="evidence" value="ECO:0007669"/>
    <property type="project" value="TreeGrafter"/>
</dbReference>
<evidence type="ECO:0000256" key="4">
    <source>
        <dbReference type="ARBA" id="ARBA00023303"/>
    </source>
</evidence>
<name>A0A2T7PNV8_POMCA</name>
<evidence type="ECO:0000256" key="3">
    <source>
        <dbReference type="ARBA" id="ARBA00023065"/>
    </source>
</evidence>
<dbReference type="SMART" id="SM01420">
    <property type="entry name" value="TRP_2"/>
    <property type="match status" value="1"/>
</dbReference>
<dbReference type="Gene3D" id="1.25.40.20">
    <property type="entry name" value="Ankyrin repeat-containing domain"/>
    <property type="match status" value="1"/>
</dbReference>
<evidence type="ECO:0000256" key="2">
    <source>
        <dbReference type="ARBA" id="ARBA00022737"/>
    </source>
</evidence>
<dbReference type="Proteomes" id="UP000245119">
    <property type="component" value="Linkage Group LG3"/>
</dbReference>
<dbReference type="SMART" id="SM00248">
    <property type="entry name" value="ANK"/>
    <property type="match status" value="2"/>
</dbReference>
<feature type="compositionally biased region" description="Basic and acidic residues" evidence="6">
    <location>
        <begin position="269"/>
        <end position="279"/>
    </location>
</feature>
<feature type="domain" description="Transient receptor ion channel" evidence="7">
    <location>
        <begin position="175"/>
        <end position="240"/>
    </location>
</feature>
<proteinExistence type="predicted"/>
<keyword evidence="2" id="KW-0677">Repeat</keyword>
<reference evidence="8 9" key="1">
    <citation type="submission" date="2018-04" db="EMBL/GenBank/DDBJ databases">
        <title>The genome of golden apple snail Pomacea canaliculata provides insight into stress tolerance and invasive adaptation.</title>
        <authorList>
            <person name="Liu C."/>
            <person name="Liu B."/>
            <person name="Ren Y."/>
            <person name="Zhang Y."/>
            <person name="Wang H."/>
            <person name="Li S."/>
            <person name="Jiang F."/>
            <person name="Yin L."/>
            <person name="Zhang G."/>
            <person name="Qian W."/>
            <person name="Fan W."/>
        </authorList>
    </citation>
    <scope>NUCLEOTIDE SEQUENCE [LARGE SCALE GENOMIC DNA]</scope>
    <source>
        <strain evidence="8">SZHN2017</strain>
        <tissue evidence="8">Muscle</tissue>
    </source>
</reference>
<feature type="repeat" description="ANK" evidence="5">
    <location>
        <begin position="125"/>
        <end position="148"/>
    </location>
</feature>
<keyword evidence="5" id="KW-0040">ANK repeat</keyword>
<dbReference type="InterPro" id="IPR002153">
    <property type="entry name" value="TRPC_channel"/>
</dbReference>
<evidence type="ECO:0000313" key="8">
    <source>
        <dbReference type="EMBL" id="PVD35109.1"/>
    </source>
</evidence>
<evidence type="ECO:0000256" key="5">
    <source>
        <dbReference type="PROSITE-ProRule" id="PRU00023"/>
    </source>
</evidence>
<dbReference type="GO" id="GO:0070679">
    <property type="term" value="F:inositol 1,4,5 trisphosphate binding"/>
    <property type="evidence" value="ECO:0007669"/>
    <property type="project" value="TreeGrafter"/>
</dbReference>
<dbReference type="GO" id="GO:0005886">
    <property type="term" value="C:plasma membrane"/>
    <property type="evidence" value="ECO:0007669"/>
    <property type="project" value="TreeGrafter"/>
</dbReference>
<dbReference type="OrthoDB" id="2373987at2759"/>
<dbReference type="EMBL" id="PZQS01000003">
    <property type="protein sequence ID" value="PVD35109.1"/>
    <property type="molecule type" value="Genomic_DNA"/>
</dbReference>
<evidence type="ECO:0000256" key="1">
    <source>
        <dbReference type="ARBA" id="ARBA00022448"/>
    </source>
</evidence>
<keyword evidence="4" id="KW-0407">Ion channel</keyword>
<dbReference type="SUPFAM" id="SSF48403">
    <property type="entry name" value="Ankyrin repeat"/>
    <property type="match status" value="1"/>
</dbReference>
<keyword evidence="1" id="KW-0813">Transport</keyword>